<organism evidence="7 8">
    <name type="scientific">Chthonomonas calidirosea (strain DSM 23976 / ICMP 18418 / T49)</name>
    <dbReference type="NCBI Taxonomy" id="1303518"/>
    <lineage>
        <taxon>Bacteria</taxon>
        <taxon>Bacillati</taxon>
        <taxon>Armatimonadota</taxon>
        <taxon>Chthonomonadia</taxon>
        <taxon>Chthonomonadales</taxon>
        <taxon>Chthonomonadaceae</taxon>
        <taxon>Chthonomonas</taxon>
    </lineage>
</organism>
<evidence type="ECO:0000313" key="7">
    <source>
        <dbReference type="EMBL" id="CCW35424.1"/>
    </source>
</evidence>
<reference evidence="8" key="1">
    <citation type="submission" date="2013-03" db="EMBL/GenBank/DDBJ databases">
        <title>Genome sequence of Chthonomonas calidirosea, the first sequenced genome from the Armatimonadetes phylum (formally candidate division OP10).</title>
        <authorList>
            <person name="Lee K.C.Y."/>
            <person name="Morgan X.C."/>
            <person name="Dunfield P.F."/>
            <person name="Tamas I."/>
            <person name="Houghton K.M."/>
            <person name="Vyssotski M."/>
            <person name="Ryan J.L.J."/>
            <person name="Lagutin K."/>
            <person name="McDonald I.R."/>
            <person name="Stott M.B."/>
        </authorList>
    </citation>
    <scope>NUCLEOTIDE SEQUENCE [LARGE SCALE GENOMIC DNA]</scope>
    <source>
        <strain evidence="8">DSM 23976 / ICMP 18418 / T49</strain>
    </source>
</reference>
<dbReference type="PIRSF" id="PIRSF003085">
    <property type="entry name" value="CMAS"/>
    <property type="match status" value="1"/>
</dbReference>
<dbReference type="Pfam" id="PF25371">
    <property type="entry name" value="DUF7884"/>
    <property type="match status" value="1"/>
</dbReference>
<evidence type="ECO:0000313" key="8">
    <source>
        <dbReference type="Proteomes" id="UP000014227"/>
    </source>
</evidence>
<keyword evidence="5" id="KW-0443">Lipid metabolism</keyword>
<evidence type="ECO:0000256" key="3">
    <source>
        <dbReference type="ARBA" id="ARBA00022679"/>
    </source>
</evidence>
<dbReference type="KEGG" id="ccz:CCALI_01608"/>
<dbReference type="InterPro" id="IPR003333">
    <property type="entry name" value="CMAS"/>
</dbReference>
<gene>
    <name evidence="7" type="ORF">CCALI_01608</name>
</gene>
<protein>
    <submittedName>
        <fullName evidence="7">Cyclopropane fatty acid synthase and related methyltransferases</fullName>
        <ecNumber evidence="7">2.1.1.79</ecNumber>
    </submittedName>
</protein>
<evidence type="ECO:0000256" key="1">
    <source>
        <dbReference type="ARBA" id="ARBA00010815"/>
    </source>
</evidence>
<dbReference type="CDD" id="cd02440">
    <property type="entry name" value="AdoMet_MTases"/>
    <property type="match status" value="1"/>
</dbReference>
<keyword evidence="4" id="KW-0949">S-adenosyl-L-methionine</keyword>
<evidence type="ECO:0000259" key="6">
    <source>
        <dbReference type="Pfam" id="PF25371"/>
    </source>
</evidence>
<evidence type="ECO:0000256" key="2">
    <source>
        <dbReference type="ARBA" id="ARBA00022603"/>
    </source>
</evidence>
<dbReference type="PANTHER" id="PTHR43667">
    <property type="entry name" value="CYCLOPROPANE-FATTY-ACYL-PHOSPHOLIPID SYNTHASE"/>
    <property type="match status" value="1"/>
</dbReference>
<dbReference type="HOGENOM" id="CLU_026434_6_2_0"/>
<name>S0EZ32_CHTCT</name>
<dbReference type="InterPro" id="IPR050723">
    <property type="entry name" value="CFA/CMAS"/>
</dbReference>
<dbReference type="Proteomes" id="UP000014227">
    <property type="component" value="Chromosome I"/>
</dbReference>
<dbReference type="GO" id="GO:0008610">
    <property type="term" value="P:lipid biosynthetic process"/>
    <property type="evidence" value="ECO:0007669"/>
    <property type="project" value="InterPro"/>
</dbReference>
<dbReference type="Pfam" id="PF02353">
    <property type="entry name" value="CMAS"/>
    <property type="match status" value="1"/>
</dbReference>
<comment type="similarity">
    <text evidence="1">Belongs to the CFA/CMAS family.</text>
</comment>
<accession>S0EZ32</accession>
<dbReference type="RefSeq" id="WP_016482957.1">
    <property type="nucleotide sequence ID" value="NC_021487.1"/>
</dbReference>
<dbReference type="EMBL" id="HF951689">
    <property type="protein sequence ID" value="CCW35424.1"/>
    <property type="molecule type" value="Genomic_DNA"/>
</dbReference>
<dbReference type="AlphaFoldDB" id="S0EZ32"/>
<dbReference type="PANTHER" id="PTHR43667:SF1">
    <property type="entry name" value="CYCLOPROPANE-FATTY-ACYL-PHOSPHOLIPID SYNTHASE"/>
    <property type="match status" value="1"/>
</dbReference>
<sequence>MNAKHLLHDLFSRAKGEPFRVVYWDGSSGCYGDEGEPVFTVKLLKPVDIGAFIENIALAFGEAYMNGDIEVEGDLADLVALALRNIALESSWRSMGMFRFVRRVTGGKRRSLKQQQKDVAAHYDLGNAFFRLWLDETMTYSCAFFRTPDDTIEEAQRNKLDYSLKKLRLRPGERLLDIGSGWGALILRAAEQYGVYAMGITLSQEQYNASLDAIKARGLEDRVQVRLQHYQQLADEGVIFDKIISIGMIEHVGKPHLKEFVRCVRKLLAPQGVALLHHITLRTPTPEYAQHTVSWEQKYIFPGGYIPTLPEMLGHLSEQGFIILDVENLRPHYRLTLDRWSERFEQNVAKVREMYGERFVRMWRLYLRGASAAFRVGTHGVHQTLVSKEVVDSLPLTRADICP</sequence>
<keyword evidence="8" id="KW-1185">Reference proteome</keyword>
<dbReference type="eggNOG" id="COG2230">
    <property type="taxonomic scope" value="Bacteria"/>
</dbReference>
<dbReference type="PATRIC" id="fig|1303518.3.peg.1651"/>
<feature type="domain" description="DUF7884" evidence="6">
    <location>
        <begin position="7"/>
        <end position="85"/>
    </location>
</feature>
<proteinExistence type="inferred from homology"/>
<dbReference type="STRING" id="454171.CP488_02487"/>
<evidence type="ECO:0000256" key="4">
    <source>
        <dbReference type="ARBA" id="ARBA00022691"/>
    </source>
</evidence>
<dbReference type="InterPro" id="IPR057206">
    <property type="entry name" value="DUF7884"/>
</dbReference>
<dbReference type="InterPro" id="IPR029063">
    <property type="entry name" value="SAM-dependent_MTases_sf"/>
</dbReference>
<dbReference type="Gene3D" id="3.40.50.150">
    <property type="entry name" value="Vaccinia Virus protein VP39"/>
    <property type="match status" value="1"/>
</dbReference>
<evidence type="ECO:0000256" key="5">
    <source>
        <dbReference type="ARBA" id="ARBA00023098"/>
    </source>
</evidence>
<dbReference type="OrthoDB" id="9782855at2"/>
<keyword evidence="3 7" id="KW-0808">Transferase</keyword>
<dbReference type="SUPFAM" id="SSF53335">
    <property type="entry name" value="S-adenosyl-L-methionine-dependent methyltransferases"/>
    <property type="match status" value="1"/>
</dbReference>
<dbReference type="InParanoid" id="S0EZ32"/>
<dbReference type="GO" id="GO:0032259">
    <property type="term" value="P:methylation"/>
    <property type="evidence" value="ECO:0007669"/>
    <property type="project" value="UniProtKB-KW"/>
</dbReference>
<dbReference type="GO" id="GO:0008825">
    <property type="term" value="F:cyclopropane-fatty-acyl-phospholipid synthase activity"/>
    <property type="evidence" value="ECO:0007669"/>
    <property type="project" value="UniProtKB-EC"/>
</dbReference>
<keyword evidence="2 7" id="KW-0489">Methyltransferase</keyword>
<dbReference type="EC" id="2.1.1.79" evidence="7"/>